<evidence type="ECO:0000313" key="11">
    <source>
        <dbReference type="EMBL" id="TDT73775.1"/>
    </source>
</evidence>
<dbReference type="Pfam" id="PF02367">
    <property type="entry name" value="TsaE"/>
    <property type="match status" value="1"/>
</dbReference>
<accession>A0A4V3EWD5</accession>
<dbReference type="GO" id="GO:0005737">
    <property type="term" value="C:cytoplasm"/>
    <property type="evidence" value="ECO:0007669"/>
    <property type="project" value="UniProtKB-SubCell"/>
</dbReference>
<evidence type="ECO:0000256" key="5">
    <source>
        <dbReference type="ARBA" id="ARBA00022694"/>
    </source>
</evidence>
<dbReference type="Proteomes" id="UP000294563">
    <property type="component" value="Unassembled WGS sequence"/>
</dbReference>
<keyword evidence="7" id="KW-0547">Nucleotide-binding</keyword>
<dbReference type="SUPFAM" id="SSF52540">
    <property type="entry name" value="P-loop containing nucleoside triphosphate hydrolases"/>
    <property type="match status" value="1"/>
</dbReference>
<evidence type="ECO:0000256" key="6">
    <source>
        <dbReference type="ARBA" id="ARBA00022723"/>
    </source>
</evidence>
<dbReference type="GO" id="GO:0002949">
    <property type="term" value="P:tRNA threonylcarbamoyladenosine modification"/>
    <property type="evidence" value="ECO:0007669"/>
    <property type="project" value="InterPro"/>
</dbReference>
<comment type="similarity">
    <text evidence="2">Belongs to the TsaE family.</text>
</comment>
<dbReference type="AlphaFoldDB" id="A0A4V3EWD5"/>
<comment type="caution">
    <text evidence="11">The sequence shown here is derived from an EMBL/GenBank/DDBJ whole genome shotgun (WGS) entry which is preliminary data.</text>
</comment>
<name>A0A4V3EWD5_9RHOB</name>
<dbReference type="RefSeq" id="WP_134015006.1">
    <property type="nucleotide sequence ID" value="NZ_SOBH01000003.1"/>
</dbReference>
<evidence type="ECO:0000256" key="2">
    <source>
        <dbReference type="ARBA" id="ARBA00007599"/>
    </source>
</evidence>
<evidence type="ECO:0000313" key="12">
    <source>
        <dbReference type="Proteomes" id="UP000294563"/>
    </source>
</evidence>
<dbReference type="Gene3D" id="3.40.50.300">
    <property type="entry name" value="P-loop containing nucleotide triphosphate hydrolases"/>
    <property type="match status" value="1"/>
</dbReference>
<dbReference type="NCBIfam" id="TIGR00150">
    <property type="entry name" value="T6A_YjeE"/>
    <property type="match status" value="1"/>
</dbReference>
<evidence type="ECO:0000256" key="3">
    <source>
        <dbReference type="ARBA" id="ARBA00019010"/>
    </source>
</evidence>
<evidence type="ECO:0000256" key="10">
    <source>
        <dbReference type="ARBA" id="ARBA00032441"/>
    </source>
</evidence>
<dbReference type="EMBL" id="SOBH01000003">
    <property type="protein sequence ID" value="TDT73775.1"/>
    <property type="molecule type" value="Genomic_DNA"/>
</dbReference>
<dbReference type="GO" id="GO:0005524">
    <property type="term" value="F:ATP binding"/>
    <property type="evidence" value="ECO:0007669"/>
    <property type="project" value="UniProtKB-KW"/>
</dbReference>
<keyword evidence="4" id="KW-0963">Cytoplasm</keyword>
<dbReference type="InterPro" id="IPR003442">
    <property type="entry name" value="T6A_TsaE"/>
</dbReference>
<protein>
    <recommendedName>
        <fullName evidence="3">tRNA threonylcarbamoyladenosine biosynthesis protein TsaE</fullName>
    </recommendedName>
    <alternativeName>
        <fullName evidence="10">t(6)A37 threonylcarbamoyladenosine biosynthesis protein TsaE</fullName>
    </alternativeName>
</protein>
<dbReference type="GO" id="GO:0046872">
    <property type="term" value="F:metal ion binding"/>
    <property type="evidence" value="ECO:0007669"/>
    <property type="project" value="UniProtKB-KW"/>
</dbReference>
<comment type="subcellular location">
    <subcellularLocation>
        <location evidence="1">Cytoplasm</location>
    </subcellularLocation>
</comment>
<evidence type="ECO:0000256" key="7">
    <source>
        <dbReference type="ARBA" id="ARBA00022741"/>
    </source>
</evidence>
<keyword evidence="8" id="KW-0067">ATP-binding</keyword>
<dbReference type="OrthoDB" id="9800307at2"/>
<evidence type="ECO:0000256" key="9">
    <source>
        <dbReference type="ARBA" id="ARBA00022842"/>
    </source>
</evidence>
<keyword evidence="5" id="KW-0819">tRNA processing</keyword>
<reference evidence="11 12" key="1">
    <citation type="submission" date="2019-03" db="EMBL/GenBank/DDBJ databases">
        <title>Genomic Encyclopedia of Archaeal and Bacterial Type Strains, Phase II (KMG-II): from individual species to whole genera.</title>
        <authorList>
            <person name="Goeker M."/>
        </authorList>
    </citation>
    <scope>NUCLEOTIDE SEQUENCE [LARGE SCALE GENOMIC DNA]</scope>
    <source>
        <strain evidence="11 12">DSM 29467</strain>
    </source>
</reference>
<keyword evidence="12" id="KW-1185">Reference proteome</keyword>
<keyword evidence="9" id="KW-0460">Magnesium</keyword>
<evidence type="ECO:0000256" key="8">
    <source>
        <dbReference type="ARBA" id="ARBA00022840"/>
    </source>
</evidence>
<dbReference type="PANTHER" id="PTHR33540:SF2">
    <property type="entry name" value="TRNA THREONYLCARBAMOYLADENOSINE BIOSYNTHESIS PROTEIN TSAE"/>
    <property type="match status" value="1"/>
</dbReference>
<dbReference type="InterPro" id="IPR027417">
    <property type="entry name" value="P-loop_NTPase"/>
</dbReference>
<sequence>MTSPAPSRHDADTPRSVWTADLTSPDATATLARAFAAIATPGLCVLLDGPVGAGKSFFARNVIQTLMAQNGALEDVPSPTFTLVQTYELGPLDVWHADLYRLTDAGELIELGLEQAFDTALCLIEWPDRLGSLRPDGAVELTLTPDPDHEDRRHVRIDGPTDLITRLPSAMEPPPE</sequence>
<evidence type="ECO:0000256" key="4">
    <source>
        <dbReference type="ARBA" id="ARBA00022490"/>
    </source>
</evidence>
<evidence type="ECO:0000256" key="1">
    <source>
        <dbReference type="ARBA" id="ARBA00004496"/>
    </source>
</evidence>
<gene>
    <name evidence="11" type="ORF">BDE40_2551</name>
</gene>
<proteinExistence type="inferred from homology"/>
<organism evidence="11 12">
    <name type="scientific">Litoreibacter halocynthiae</name>
    <dbReference type="NCBI Taxonomy" id="1242689"/>
    <lineage>
        <taxon>Bacteria</taxon>
        <taxon>Pseudomonadati</taxon>
        <taxon>Pseudomonadota</taxon>
        <taxon>Alphaproteobacteria</taxon>
        <taxon>Rhodobacterales</taxon>
        <taxon>Roseobacteraceae</taxon>
        <taxon>Litoreibacter</taxon>
    </lineage>
</organism>
<dbReference type="PANTHER" id="PTHR33540">
    <property type="entry name" value="TRNA THREONYLCARBAMOYLADENOSINE BIOSYNTHESIS PROTEIN TSAE"/>
    <property type="match status" value="1"/>
</dbReference>
<keyword evidence="6" id="KW-0479">Metal-binding</keyword>